<evidence type="ECO:0000313" key="9">
    <source>
        <dbReference type="Proteomes" id="UP001529338"/>
    </source>
</evidence>
<dbReference type="CDD" id="cd17393">
    <property type="entry name" value="MFS_MosC_like"/>
    <property type="match status" value="1"/>
</dbReference>
<feature type="transmembrane region" description="Helical" evidence="6">
    <location>
        <begin position="78"/>
        <end position="97"/>
    </location>
</feature>
<feature type="domain" description="Major facilitator superfamily (MFS) profile" evidence="7">
    <location>
        <begin position="12"/>
        <end position="413"/>
    </location>
</feature>
<dbReference type="PANTHER" id="PTHR23514">
    <property type="entry name" value="BYPASS OF STOP CODON PROTEIN 6"/>
    <property type="match status" value="1"/>
</dbReference>
<dbReference type="Proteomes" id="UP001529338">
    <property type="component" value="Unassembled WGS sequence"/>
</dbReference>
<keyword evidence="4 6" id="KW-0472">Membrane</keyword>
<feature type="transmembrane region" description="Helical" evidence="6">
    <location>
        <begin position="142"/>
        <end position="161"/>
    </location>
</feature>
<dbReference type="RefSeq" id="WP_289454096.1">
    <property type="nucleotide sequence ID" value="NZ_JAUCGQ010000001.1"/>
</dbReference>
<evidence type="ECO:0000256" key="1">
    <source>
        <dbReference type="ARBA" id="ARBA00004651"/>
    </source>
</evidence>
<dbReference type="SUPFAM" id="SSF103473">
    <property type="entry name" value="MFS general substrate transporter"/>
    <property type="match status" value="1"/>
</dbReference>
<organism evidence="8 9">
    <name type="scientific">Cellulomonas alba</name>
    <dbReference type="NCBI Taxonomy" id="3053467"/>
    <lineage>
        <taxon>Bacteria</taxon>
        <taxon>Bacillati</taxon>
        <taxon>Actinomycetota</taxon>
        <taxon>Actinomycetes</taxon>
        <taxon>Micrococcales</taxon>
        <taxon>Cellulomonadaceae</taxon>
        <taxon>Cellulomonas</taxon>
    </lineage>
</organism>
<comment type="subcellular location">
    <subcellularLocation>
        <location evidence="1">Cell membrane</location>
        <topology evidence="1">Multi-pass membrane protein</topology>
    </subcellularLocation>
</comment>
<keyword evidence="2 6" id="KW-0812">Transmembrane</keyword>
<comment type="caution">
    <text evidence="8">The sequence shown here is derived from an EMBL/GenBank/DDBJ whole genome shotgun (WGS) entry which is preliminary data.</text>
</comment>
<accession>A0ABT7SDU4</accession>
<sequence length="445" mass="44922">MATDREVLVRRASAAVFVVFVLSGFNFASWASRLPAIRDGLGYSPDKMGILLLVGSVGSLLALPLAGIAAERLGTRRAVLLFAVVNAVGLTIASVGVAVDQVVVVGLGLAVFGVGTGIWDAAMNLEGASVEQRLGRTVMPRYHAGFSFGTVAAAGIAALAAGLHVPVVVHIPIAVGLSLVAVAFAVRHFLAETSGPHAAHVAPSARDGEIDATAAPAVADAPRGARGALAAWLEPRTLLIGLVVLAAALTEGAANDWVSLAVVDGFDVDHAVGALTFGLFVTAMTTMRWFGTSLLDRFGRVAVLRLCAGLALVGLLTFGLSSVLPVALVGVLAWGAGAALGFPVGMSAASDDPLRAAARVSVVSTIGYSAFLAGPPLLGLLAQHVGYRHALLAITIPVLLGLLVVNAAAPPRDATAGAVPGDADRRAVGEDPASAVADDRAGRAV</sequence>
<feature type="transmembrane region" description="Helical" evidence="6">
    <location>
        <begin position="390"/>
        <end position="409"/>
    </location>
</feature>
<dbReference type="InterPro" id="IPR036259">
    <property type="entry name" value="MFS_trans_sf"/>
</dbReference>
<evidence type="ECO:0000256" key="4">
    <source>
        <dbReference type="ARBA" id="ARBA00023136"/>
    </source>
</evidence>
<keyword evidence="3 6" id="KW-1133">Transmembrane helix</keyword>
<feature type="transmembrane region" description="Helical" evidence="6">
    <location>
        <begin position="12"/>
        <end position="30"/>
    </location>
</feature>
<proteinExistence type="predicted"/>
<name>A0ABT7SDU4_9CELL</name>
<evidence type="ECO:0000256" key="5">
    <source>
        <dbReference type="SAM" id="MobiDB-lite"/>
    </source>
</evidence>
<dbReference type="PROSITE" id="PS50850">
    <property type="entry name" value="MFS"/>
    <property type="match status" value="1"/>
</dbReference>
<feature type="transmembrane region" description="Helical" evidence="6">
    <location>
        <begin position="270"/>
        <end position="290"/>
    </location>
</feature>
<evidence type="ECO:0000313" key="8">
    <source>
        <dbReference type="EMBL" id="MDM7854363.1"/>
    </source>
</evidence>
<feature type="transmembrane region" description="Helical" evidence="6">
    <location>
        <begin position="167"/>
        <end position="186"/>
    </location>
</feature>
<keyword evidence="9" id="KW-1185">Reference proteome</keyword>
<dbReference type="Gene3D" id="1.20.1250.20">
    <property type="entry name" value="MFS general substrate transporter like domains"/>
    <property type="match status" value="2"/>
</dbReference>
<reference evidence="8 9" key="1">
    <citation type="submission" date="2023-06" db="EMBL/GenBank/DDBJ databases">
        <title>Cellulomonas sp. MW4 Whole genome sequence.</title>
        <authorList>
            <person name="Park S."/>
        </authorList>
    </citation>
    <scope>NUCLEOTIDE SEQUENCE [LARGE SCALE GENOMIC DNA]</scope>
    <source>
        <strain evidence="8 9">MW4</strain>
    </source>
</reference>
<evidence type="ECO:0000256" key="6">
    <source>
        <dbReference type="SAM" id="Phobius"/>
    </source>
</evidence>
<feature type="transmembrane region" description="Helical" evidence="6">
    <location>
        <begin position="302"/>
        <end position="320"/>
    </location>
</feature>
<dbReference type="InterPro" id="IPR020846">
    <property type="entry name" value="MFS_dom"/>
</dbReference>
<dbReference type="Pfam" id="PF07690">
    <property type="entry name" value="MFS_1"/>
    <property type="match status" value="1"/>
</dbReference>
<feature type="transmembrane region" description="Helical" evidence="6">
    <location>
        <begin position="103"/>
        <end position="122"/>
    </location>
</feature>
<dbReference type="InterPro" id="IPR051788">
    <property type="entry name" value="MFS_Transporter"/>
</dbReference>
<evidence type="ECO:0000256" key="2">
    <source>
        <dbReference type="ARBA" id="ARBA00022692"/>
    </source>
</evidence>
<evidence type="ECO:0000256" key="3">
    <source>
        <dbReference type="ARBA" id="ARBA00022989"/>
    </source>
</evidence>
<feature type="transmembrane region" description="Helical" evidence="6">
    <location>
        <begin position="50"/>
        <end position="71"/>
    </location>
</feature>
<dbReference type="InterPro" id="IPR011701">
    <property type="entry name" value="MFS"/>
</dbReference>
<feature type="transmembrane region" description="Helical" evidence="6">
    <location>
        <begin position="326"/>
        <end position="344"/>
    </location>
</feature>
<feature type="region of interest" description="Disordered" evidence="5">
    <location>
        <begin position="414"/>
        <end position="445"/>
    </location>
</feature>
<gene>
    <name evidence="8" type="ORF">QRT04_05405</name>
</gene>
<feature type="transmembrane region" description="Helical" evidence="6">
    <location>
        <begin position="356"/>
        <end position="378"/>
    </location>
</feature>
<evidence type="ECO:0000259" key="7">
    <source>
        <dbReference type="PROSITE" id="PS50850"/>
    </source>
</evidence>
<dbReference type="EMBL" id="JAUCGQ010000001">
    <property type="protein sequence ID" value="MDM7854363.1"/>
    <property type="molecule type" value="Genomic_DNA"/>
</dbReference>
<feature type="transmembrane region" description="Helical" evidence="6">
    <location>
        <begin position="238"/>
        <end position="258"/>
    </location>
</feature>
<protein>
    <submittedName>
        <fullName evidence="8">MFS transporter</fullName>
    </submittedName>
</protein>
<dbReference type="PANTHER" id="PTHR23514:SF13">
    <property type="entry name" value="INNER MEMBRANE PROTEIN YBJJ"/>
    <property type="match status" value="1"/>
</dbReference>